<dbReference type="STRING" id="1817832.A3J48_04390"/>
<sequence length="239" mass="27275">MEKSFFIKTPDKKRIYARLVGNMKKPAVVVVHGLFGSMRSALVYNSANYLNKKGFSVLLVELYGWKEGSRRLKDCTLKVHGQDIDTVIRYLRKCGAKKIFITGHSYGAPSIMHSVNKDFAAVVFWDGSYHRVTNNSFRGYKKIKGLNIRINDEGSLLGEDMYQEAKHVDSLKLVKELRVPIKFITAGTGPLLQAEKQMYQAANYPKEHIVIKGATHSFEEEGKQDQVYSETVKWFKKFV</sequence>
<dbReference type="Pfam" id="PF00561">
    <property type="entry name" value="Abhydrolase_1"/>
    <property type="match status" value="1"/>
</dbReference>
<dbReference type="Proteomes" id="UP000176786">
    <property type="component" value="Unassembled WGS sequence"/>
</dbReference>
<dbReference type="InterPro" id="IPR029058">
    <property type="entry name" value="AB_hydrolase_fold"/>
</dbReference>
<feature type="domain" description="AB hydrolase-1" evidence="1">
    <location>
        <begin position="26"/>
        <end position="108"/>
    </location>
</feature>
<evidence type="ECO:0000259" key="1">
    <source>
        <dbReference type="Pfam" id="PF00561"/>
    </source>
</evidence>
<name>A0A1F5P503_9BACT</name>
<gene>
    <name evidence="2" type="ORF">A3J48_04390</name>
</gene>
<dbReference type="PANTHER" id="PTHR46623:SF7">
    <property type="entry name" value="CARBOXYMETHYLENEBUTENOLIDASE"/>
    <property type="match status" value="1"/>
</dbReference>
<dbReference type="PANTHER" id="PTHR46623">
    <property type="entry name" value="CARBOXYMETHYLENEBUTENOLIDASE-RELATED"/>
    <property type="match status" value="1"/>
</dbReference>
<organism evidence="2 3">
    <name type="scientific">Candidatus Doudnabacteria bacterium RIFCSPHIGHO2_02_FULL_46_11</name>
    <dbReference type="NCBI Taxonomy" id="1817832"/>
    <lineage>
        <taxon>Bacteria</taxon>
        <taxon>Candidatus Doudnaibacteriota</taxon>
    </lineage>
</organism>
<dbReference type="SUPFAM" id="SSF53474">
    <property type="entry name" value="alpha/beta-Hydrolases"/>
    <property type="match status" value="1"/>
</dbReference>
<dbReference type="Gene3D" id="3.40.50.1820">
    <property type="entry name" value="alpha/beta hydrolase"/>
    <property type="match status" value="1"/>
</dbReference>
<dbReference type="EMBL" id="MFES01000037">
    <property type="protein sequence ID" value="OGE84700.1"/>
    <property type="molecule type" value="Genomic_DNA"/>
</dbReference>
<protein>
    <recommendedName>
        <fullName evidence="1">AB hydrolase-1 domain-containing protein</fullName>
    </recommendedName>
</protein>
<dbReference type="AlphaFoldDB" id="A0A1F5P503"/>
<evidence type="ECO:0000313" key="2">
    <source>
        <dbReference type="EMBL" id="OGE84700.1"/>
    </source>
</evidence>
<accession>A0A1F5P503</accession>
<dbReference type="InterPro" id="IPR000073">
    <property type="entry name" value="AB_hydrolase_1"/>
</dbReference>
<proteinExistence type="predicted"/>
<comment type="caution">
    <text evidence="2">The sequence shown here is derived from an EMBL/GenBank/DDBJ whole genome shotgun (WGS) entry which is preliminary data.</text>
</comment>
<reference evidence="2 3" key="1">
    <citation type="journal article" date="2016" name="Nat. Commun.">
        <title>Thousands of microbial genomes shed light on interconnected biogeochemical processes in an aquifer system.</title>
        <authorList>
            <person name="Anantharaman K."/>
            <person name="Brown C.T."/>
            <person name="Hug L.A."/>
            <person name="Sharon I."/>
            <person name="Castelle C.J."/>
            <person name="Probst A.J."/>
            <person name="Thomas B.C."/>
            <person name="Singh A."/>
            <person name="Wilkins M.J."/>
            <person name="Karaoz U."/>
            <person name="Brodie E.L."/>
            <person name="Williams K.H."/>
            <person name="Hubbard S.S."/>
            <person name="Banfield J.F."/>
        </authorList>
    </citation>
    <scope>NUCLEOTIDE SEQUENCE [LARGE SCALE GENOMIC DNA]</scope>
</reference>
<evidence type="ECO:0000313" key="3">
    <source>
        <dbReference type="Proteomes" id="UP000176786"/>
    </source>
</evidence>
<dbReference type="InterPro" id="IPR051049">
    <property type="entry name" value="Dienelactone_hydrolase-like"/>
</dbReference>